<dbReference type="HOGENOM" id="CLU_2513014_0_0_1"/>
<proteinExistence type="predicted"/>
<dbReference type="InParanoid" id="B0DMP0"/>
<accession>B0DMP0</accession>
<gene>
    <name evidence="1" type="ORF">LACBIDRAFT_304932</name>
</gene>
<dbReference type="RefSeq" id="XP_001885212.1">
    <property type="nucleotide sequence ID" value="XM_001885177.1"/>
</dbReference>
<dbReference type="Proteomes" id="UP000001194">
    <property type="component" value="Unassembled WGS sequence"/>
</dbReference>
<dbReference type="GeneID" id="6080846"/>
<keyword evidence="2" id="KW-1185">Reference proteome</keyword>
<dbReference type="KEGG" id="lbc:LACBIDRAFT_304932"/>
<sequence>MAIFQTQQVQQARLVKRQRQQHRARSAACQQLVVDQSQRKNGDRRQTHESLIVFHYFHSSLFCYLVNTCLYNHKPGSFETRTGWI</sequence>
<evidence type="ECO:0000313" key="1">
    <source>
        <dbReference type="EMBL" id="EDR04321.1"/>
    </source>
</evidence>
<organism evidence="2">
    <name type="scientific">Laccaria bicolor (strain S238N-H82 / ATCC MYA-4686)</name>
    <name type="common">Bicoloured deceiver</name>
    <name type="synonym">Laccaria laccata var. bicolor</name>
    <dbReference type="NCBI Taxonomy" id="486041"/>
    <lineage>
        <taxon>Eukaryota</taxon>
        <taxon>Fungi</taxon>
        <taxon>Dikarya</taxon>
        <taxon>Basidiomycota</taxon>
        <taxon>Agaricomycotina</taxon>
        <taxon>Agaricomycetes</taxon>
        <taxon>Agaricomycetidae</taxon>
        <taxon>Agaricales</taxon>
        <taxon>Agaricineae</taxon>
        <taxon>Hydnangiaceae</taxon>
        <taxon>Laccaria</taxon>
    </lineage>
</organism>
<reference evidence="1 2" key="1">
    <citation type="journal article" date="2008" name="Nature">
        <title>The genome of Laccaria bicolor provides insights into mycorrhizal symbiosis.</title>
        <authorList>
            <person name="Martin F."/>
            <person name="Aerts A."/>
            <person name="Ahren D."/>
            <person name="Brun A."/>
            <person name="Danchin E.G.J."/>
            <person name="Duchaussoy F."/>
            <person name="Gibon J."/>
            <person name="Kohler A."/>
            <person name="Lindquist E."/>
            <person name="Pereda V."/>
            <person name="Salamov A."/>
            <person name="Shapiro H.J."/>
            <person name="Wuyts J."/>
            <person name="Blaudez D."/>
            <person name="Buee M."/>
            <person name="Brokstein P."/>
            <person name="Canbaeck B."/>
            <person name="Cohen D."/>
            <person name="Courty P.E."/>
            <person name="Coutinho P.M."/>
            <person name="Delaruelle C."/>
            <person name="Detter J.C."/>
            <person name="Deveau A."/>
            <person name="DiFazio S."/>
            <person name="Duplessis S."/>
            <person name="Fraissinet-Tachet L."/>
            <person name="Lucic E."/>
            <person name="Frey-Klett P."/>
            <person name="Fourrey C."/>
            <person name="Feussner I."/>
            <person name="Gay G."/>
            <person name="Grimwood J."/>
            <person name="Hoegger P.J."/>
            <person name="Jain P."/>
            <person name="Kilaru S."/>
            <person name="Labbe J."/>
            <person name="Lin Y.C."/>
            <person name="Legue V."/>
            <person name="Le Tacon F."/>
            <person name="Marmeisse R."/>
            <person name="Melayah D."/>
            <person name="Montanini B."/>
            <person name="Muratet M."/>
            <person name="Nehls U."/>
            <person name="Niculita-Hirzel H."/>
            <person name="Oudot-Le Secq M.P."/>
            <person name="Peter M."/>
            <person name="Quesneville H."/>
            <person name="Rajashekar B."/>
            <person name="Reich M."/>
            <person name="Rouhier N."/>
            <person name="Schmutz J."/>
            <person name="Yin T."/>
            <person name="Chalot M."/>
            <person name="Henrissat B."/>
            <person name="Kuees U."/>
            <person name="Lucas S."/>
            <person name="Van de Peer Y."/>
            <person name="Podila G.K."/>
            <person name="Polle A."/>
            <person name="Pukkila P.J."/>
            <person name="Richardson P.M."/>
            <person name="Rouze P."/>
            <person name="Sanders I.R."/>
            <person name="Stajich J.E."/>
            <person name="Tunlid A."/>
            <person name="Tuskan G."/>
            <person name="Grigoriev I.V."/>
        </authorList>
    </citation>
    <scope>NUCLEOTIDE SEQUENCE [LARGE SCALE GENOMIC DNA]</scope>
    <source>
        <strain evidence="2">S238N-H82 / ATCC MYA-4686</strain>
    </source>
</reference>
<dbReference type="EMBL" id="DS547119">
    <property type="protein sequence ID" value="EDR04321.1"/>
    <property type="molecule type" value="Genomic_DNA"/>
</dbReference>
<name>B0DMP0_LACBS</name>
<dbReference type="AlphaFoldDB" id="B0DMP0"/>
<evidence type="ECO:0000313" key="2">
    <source>
        <dbReference type="Proteomes" id="UP000001194"/>
    </source>
</evidence>
<protein>
    <submittedName>
        <fullName evidence="1">Predicted protein</fullName>
    </submittedName>
</protein>